<evidence type="ECO:0000256" key="2">
    <source>
        <dbReference type="ARBA" id="ARBA00023015"/>
    </source>
</evidence>
<proteinExistence type="inferred from homology"/>
<comment type="similarity">
    <text evidence="1">Belongs to the sigma-70 factor family. ECF subfamily.</text>
</comment>
<dbReference type="Pfam" id="PF08281">
    <property type="entry name" value="Sigma70_r4_2"/>
    <property type="match status" value="1"/>
</dbReference>
<keyword evidence="5" id="KW-0804">Transcription</keyword>
<dbReference type="InterPro" id="IPR013324">
    <property type="entry name" value="RNA_pol_sigma_r3/r4-like"/>
</dbReference>
<evidence type="ECO:0000259" key="6">
    <source>
        <dbReference type="Pfam" id="PF04542"/>
    </source>
</evidence>
<protein>
    <submittedName>
        <fullName evidence="8">Sigma-70 family RNA polymerase sigma factor</fullName>
    </submittedName>
</protein>
<dbReference type="InterPro" id="IPR013249">
    <property type="entry name" value="RNA_pol_sigma70_r4_t2"/>
</dbReference>
<dbReference type="Pfam" id="PF04542">
    <property type="entry name" value="Sigma70_r2"/>
    <property type="match status" value="1"/>
</dbReference>
<comment type="caution">
    <text evidence="8">The sequence shown here is derived from an EMBL/GenBank/DDBJ whole genome shotgun (WGS) entry which is preliminary data.</text>
</comment>
<dbReference type="EMBL" id="RJJR01000002">
    <property type="protein sequence ID" value="RNI38776.1"/>
    <property type="molecule type" value="Genomic_DNA"/>
</dbReference>
<dbReference type="GO" id="GO:0003677">
    <property type="term" value="F:DNA binding"/>
    <property type="evidence" value="ECO:0007669"/>
    <property type="project" value="UniProtKB-KW"/>
</dbReference>
<evidence type="ECO:0000259" key="7">
    <source>
        <dbReference type="Pfam" id="PF08281"/>
    </source>
</evidence>
<sequence length="215" mass="25284">MLQQGNLSAFNFDLTFYNAFNLLSVNELRTIIRECILNKRESQKKLYNSFYSYGMSICDRYTKRKEDAIEIFNDSFLKIFKEIHRYVPAYADEVNSFKGWIRKILIYTAIDHSRKNNKHHFTAEIETTLICLPQREENAFDRISYDEIIRAIQHLSPAYRTVLNLFIIDGFSHEEIAEQLQISIGTSKSNLFKARQQLQKILKNDNKILIAKNVG</sequence>
<organism evidence="8 9">
    <name type="scientific">Hanamia caeni</name>
    <dbReference type="NCBI Taxonomy" id="2294116"/>
    <lineage>
        <taxon>Bacteria</taxon>
        <taxon>Pseudomonadati</taxon>
        <taxon>Bacteroidota</taxon>
        <taxon>Chitinophagia</taxon>
        <taxon>Chitinophagales</taxon>
        <taxon>Chitinophagaceae</taxon>
        <taxon>Hanamia</taxon>
    </lineage>
</organism>
<dbReference type="PANTHER" id="PTHR43133">
    <property type="entry name" value="RNA POLYMERASE ECF-TYPE SIGMA FACTO"/>
    <property type="match status" value="1"/>
</dbReference>
<keyword evidence="3" id="KW-0731">Sigma factor</keyword>
<reference evidence="8 9" key="1">
    <citation type="submission" date="2018-11" db="EMBL/GenBank/DDBJ databases">
        <title>Draft genome sequence of Ferruginibacter sp. BO-59.</title>
        <authorList>
            <person name="Im W.T."/>
        </authorList>
    </citation>
    <scope>NUCLEOTIDE SEQUENCE [LARGE SCALE GENOMIC DNA]</scope>
    <source>
        <strain evidence="8 9">BO-59</strain>
    </source>
</reference>
<keyword evidence="4" id="KW-0238">DNA-binding</keyword>
<evidence type="ECO:0000313" key="9">
    <source>
        <dbReference type="Proteomes" id="UP000267223"/>
    </source>
</evidence>
<dbReference type="Gene3D" id="1.10.1740.10">
    <property type="match status" value="1"/>
</dbReference>
<dbReference type="SUPFAM" id="SSF88946">
    <property type="entry name" value="Sigma2 domain of RNA polymerase sigma factors"/>
    <property type="match status" value="1"/>
</dbReference>
<dbReference type="GO" id="GO:0006352">
    <property type="term" value="P:DNA-templated transcription initiation"/>
    <property type="evidence" value="ECO:0007669"/>
    <property type="project" value="InterPro"/>
</dbReference>
<feature type="domain" description="RNA polymerase sigma-70 region 2" evidence="6">
    <location>
        <begin position="47"/>
        <end position="118"/>
    </location>
</feature>
<dbReference type="AlphaFoldDB" id="A0A3M9NLW1"/>
<dbReference type="Gene3D" id="1.10.10.10">
    <property type="entry name" value="Winged helix-like DNA-binding domain superfamily/Winged helix DNA-binding domain"/>
    <property type="match status" value="1"/>
</dbReference>
<dbReference type="CDD" id="cd06171">
    <property type="entry name" value="Sigma70_r4"/>
    <property type="match status" value="1"/>
</dbReference>
<dbReference type="SUPFAM" id="SSF88659">
    <property type="entry name" value="Sigma3 and sigma4 domains of RNA polymerase sigma factors"/>
    <property type="match status" value="1"/>
</dbReference>
<dbReference type="Proteomes" id="UP000267223">
    <property type="component" value="Unassembled WGS sequence"/>
</dbReference>
<dbReference type="RefSeq" id="WP_123119339.1">
    <property type="nucleotide sequence ID" value="NZ_RJJR01000002.1"/>
</dbReference>
<dbReference type="InterPro" id="IPR013325">
    <property type="entry name" value="RNA_pol_sigma_r2"/>
</dbReference>
<evidence type="ECO:0000313" key="8">
    <source>
        <dbReference type="EMBL" id="RNI38776.1"/>
    </source>
</evidence>
<dbReference type="NCBIfam" id="TIGR02937">
    <property type="entry name" value="sigma70-ECF"/>
    <property type="match status" value="1"/>
</dbReference>
<accession>A0A3M9NLW1</accession>
<name>A0A3M9NLW1_9BACT</name>
<dbReference type="InterPro" id="IPR014284">
    <property type="entry name" value="RNA_pol_sigma-70_dom"/>
</dbReference>
<dbReference type="PANTHER" id="PTHR43133:SF8">
    <property type="entry name" value="RNA POLYMERASE SIGMA FACTOR HI_1459-RELATED"/>
    <property type="match status" value="1"/>
</dbReference>
<keyword evidence="2" id="KW-0805">Transcription regulation</keyword>
<dbReference type="InterPro" id="IPR007627">
    <property type="entry name" value="RNA_pol_sigma70_r2"/>
</dbReference>
<evidence type="ECO:0000256" key="3">
    <source>
        <dbReference type="ARBA" id="ARBA00023082"/>
    </source>
</evidence>
<evidence type="ECO:0000256" key="1">
    <source>
        <dbReference type="ARBA" id="ARBA00010641"/>
    </source>
</evidence>
<evidence type="ECO:0000256" key="5">
    <source>
        <dbReference type="ARBA" id="ARBA00023163"/>
    </source>
</evidence>
<dbReference type="OrthoDB" id="1056775at2"/>
<dbReference type="GO" id="GO:0016987">
    <property type="term" value="F:sigma factor activity"/>
    <property type="evidence" value="ECO:0007669"/>
    <property type="project" value="UniProtKB-KW"/>
</dbReference>
<evidence type="ECO:0000256" key="4">
    <source>
        <dbReference type="ARBA" id="ARBA00023125"/>
    </source>
</evidence>
<dbReference type="InterPro" id="IPR036388">
    <property type="entry name" value="WH-like_DNA-bd_sf"/>
</dbReference>
<keyword evidence="9" id="KW-1185">Reference proteome</keyword>
<gene>
    <name evidence="8" type="ORF">EFY79_03700</name>
</gene>
<dbReference type="InterPro" id="IPR039425">
    <property type="entry name" value="RNA_pol_sigma-70-like"/>
</dbReference>
<feature type="domain" description="RNA polymerase sigma factor 70 region 4 type 2" evidence="7">
    <location>
        <begin position="146"/>
        <end position="198"/>
    </location>
</feature>